<dbReference type="InParanoid" id="C5DD11"/>
<organism evidence="1 2">
    <name type="scientific">Lachancea thermotolerans (strain ATCC 56472 / CBS 6340 / NRRL Y-8284)</name>
    <name type="common">Yeast</name>
    <name type="synonym">Kluyveromyces thermotolerans</name>
    <dbReference type="NCBI Taxonomy" id="559295"/>
    <lineage>
        <taxon>Eukaryota</taxon>
        <taxon>Fungi</taxon>
        <taxon>Dikarya</taxon>
        <taxon>Ascomycota</taxon>
        <taxon>Saccharomycotina</taxon>
        <taxon>Saccharomycetes</taxon>
        <taxon>Saccharomycetales</taxon>
        <taxon>Saccharomycetaceae</taxon>
        <taxon>Lachancea</taxon>
    </lineage>
</organism>
<dbReference type="KEGG" id="lth:KLTH0B07414g"/>
<dbReference type="OrthoDB" id="5328412at2759"/>
<dbReference type="Proteomes" id="UP000002036">
    <property type="component" value="Chromosome B"/>
</dbReference>
<evidence type="ECO:0000313" key="1">
    <source>
        <dbReference type="EMBL" id="CAR21672.1"/>
    </source>
</evidence>
<name>C5DD11_LACTC</name>
<dbReference type="RefSeq" id="XP_002552110.1">
    <property type="nucleotide sequence ID" value="XM_002552064.1"/>
</dbReference>
<keyword evidence="2" id="KW-1185">Reference proteome</keyword>
<proteinExistence type="predicted"/>
<dbReference type="OMA" id="WSENAEQ"/>
<dbReference type="EMBL" id="CU928166">
    <property type="protein sequence ID" value="CAR21672.1"/>
    <property type="molecule type" value="Genomic_DNA"/>
</dbReference>
<dbReference type="AlphaFoldDB" id="C5DD11"/>
<evidence type="ECO:0000313" key="2">
    <source>
        <dbReference type="Proteomes" id="UP000002036"/>
    </source>
</evidence>
<accession>C5DD11</accession>
<dbReference type="HOGENOM" id="CLU_039198_0_0_1"/>
<gene>
    <name evidence="1" type="ordered locus">KLTH0B07414g</name>
</gene>
<protein>
    <submittedName>
        <fullName evidence="1">KLTH0B07414p</fullName>
    </submittedName>
</protein>
<reference evidence="1 2" key="1">
    <citation type="journal article" date="2009" name="Genome Res.">
        <title>Comparative genomics of protoploid Saccharomycetaceae.</title>
        <authorList>
            <consortium name="The Genolevures Consortium"/>
            <person name="Souciet J.-L."/>
            <person name="Dujon B."/>
            <person name="Gaillardin C."/>
            <person name="Johnston M."/>
            <person name="Baret P.V."/>
            <person name="Cliften P."/>
            <person name="Sherman D.J."/>
            <person name="Weissenbach J."/>
            <person name="Westhof E."/>
            <person name="Wincker P."/>
            <person name="Jubin C."/>
            <person name="Poulain J."/>
            <person name="Barbe V."/>
            <person name="Segurens B."/>
            <person name="Artiguenave F."/>
            <person name="Anthouard V."/>
            <person name="Vacherie B."/>
            <person name="Val M.-E."/>
            <person name="Fulton R.S."/>
            <person name="Minx P."/>
            <person name="Wilson R."/>
            <person name="Durrens P."/>
            <person name="Jean G."/>
            <person name="Marck C."/>
            <person name="Martin T."/>
            <person name="Nikolski M."/>
            <person name="Rolland T."/>
            <person name="Seret M.-L."/>
            <person name="Casaregola S."/>
            <person name="Despons L."/>
            <person name="Fairhead C."/>
            <person name="Fischer G."/>
            <person name="Lafontaine I."/>
            <person name="Leh V."/>
            <person name="Lemaire M."/>
            <person name="de Montigny J."/>
            <person name="Neuveglise C."/>
            <person name="Thierry A."/>
            <person name="Blanc-Lenfle I."/>
            <person name="Bleykasten C."/>
            <person name="Diffels J."/>
            <person name="Fritsch E."/>
            <person name="Frangeul L."/>
            <person name="Goeffon A."/>
            <person name="Jauniaux N."/>
            <person name="Kachouri-Lafond R."/>
            <person name="Payen C."/>
            <person name="Potier S."/>
            <person name="Pribylova L."/>
            <person name="Ozanne C."/>
            <person name="Richard G.-F."/>
            <person name="Sacerdot C."/>
            <person name="Straub M.-L."/>
            <person name="Talla E."/>
        </authorList>
    </citation>
    <scope>NUCLEOTIDE SEQUENCE [LARGE SCALE GENOMIC DNA]</scope>
    <source>
        <strain evidence="2">ATCC 56472 / CBS 6340 / NRRL Y-8284</strain>
    </source>
</reference>
<dbReference type="GeneID" id="8290950"/>
<dbReference type="FunCoup" id="C5DD11">
    <property type="interactions" value="33"/>
</dbReference>
<sequence length="503" mass="57385">MRRNVSKKHVLTTEEDFYVDATSKEEQAERWALSDIKKTIGQYMAAVNAYEQGLHAPDRTEIGSYHIYYNQTRLLLKLHTDFIACDGINILQYVNIRDLGDVSPLFLPLDSIIDRFEFAITKFGDLCSWDLFFNLLTCYLSILEESQEELTGEVLLKIFERFVELAQNLIQLHLRELETWDVSFENKDDDFQSMDLSQQSFDSTTGKGIKEVHDTSTAEYVEMQDEITHLTLVETLSVCFRFVSTLMEILGEAAHGKRATINPIQSNYLGDAALQFTSQLKLFASEIDRSKVGNEIMELDLAMSLVQGLEIAISADYDSLQRFIEESGENLDKLMICIDILRLCLTNQNSTFSQKWSFCSEIGRLLSRVESQLVQKRLDIMSGHLKGLENELSPTVFKLCDVMITRSDNELLRWTMKESESGSSSNQNASKTSEILLKNAGVLLKNATAIAQKPCGFREYVSDKLKRNYIYKQAAERLEFINTGKITGVIEDLVSEHPFFAKR</sequence>
<dbReference type="eggNOG" id="ENOG502S3IE">
    <property type="taxonomic scope" value="Eukaryota"/>
</dbReference>